<comment type="caution">
    <text evidence="2">The sequence shown here is derived from an EMBL/GenBank/DDBJ whole genome shotgun (WGS) entry which is preliminary data.</text>
</comment>
<keyword evidence="3" id="KW-1185">Reference proteome</keyword>
<accession>A0ABR1AQF7</accession>
<feature type="compositionally biased region" description="Basic and acidic residues" evidence="1">
    <location>
        <begin position="37"/>
        <end position="58"/>
    </location>
</feature>
<evidence type="ECO:0000313" key="3">
    <source>
        <dbReference type="Proteomes" id="UP001359485"/>
    </source>
</evidence>
<name>A0ABR1AQF7_POLSC</name>
<feature type="compositionally biased region" description="Basic and acidic residues" evidence="1">
    <location>
        <begin position="14"/>
        <end position="27"/>
    </location>
</feature>
<dbReference type="Proteomes" id="UP001359485">
    <property type="component" value="Unassembled WGS sequence"/>
</dbReference>
<feature type="region of interest" description="Disordered" evidence="1">
    <location>
        <begin position="14"/>
        <end position="71"/>
    </location>
</feature>
<reference evidence="2 3" key="1">
    <citation type="submission" date="2023-09" db="EMBL/GenBank/DDBJ databases">
        <title>Genomes of two closely related lineages of the louse Polyplax serrata with different host specificities.</title>
        <authorList>
            <person name="Martinu J."/>
            <person name="Tarabai H."/>
            <person name="Stefka J."/>
            <person name="Hypsa V."/>
        </authorList>
    </citation>
    <scope>NUCLEOTIDE SEQUENCE [LARGE SCALE GENOMIC DNA]</scope>
    <source>
        <strain evidence="2">98ZLc_SE</strain>
    </source>
</reference>
<sequence length="71" mass="8385">MELCQTGIRLLKNERNAKERSTGRMDLHYPFGKRKKKETEKSAQDAPCDKTTEWQLERKPKKKNQNQYASS</sequence>
<gene>
    <name evidence="2" type="ORF">RUM44_011582</name>
</gene>
<organism evidence="2 3">
    <name type="scientific">Polyplax serrata</name>
    <name type="common">Common mouse louse</name>
    <dbReference type="NCBI Taxonomy" id="468196"/>
    <lineage>
        <taxon>Eukaryota</taxon>
        <taxon>Metazoa</taxon>
        <taxon>Ecdysozoa</taxon>
        <taxon>Arthropoda</taxon>
        <taxon>Hexapoda</taxon>
        <taxon>Insecta</taxon>
        <taxon>Pterygota</taxon>
        <taxon>Neoptera</taxon>
        <taxon>Paraneoptera</taxon>
        <taxon>Psocodea</taxon>
        <taxon>Troctomorpha</taxon>
        <taxon>Phthiraptera</taxon>
        <taxon>Anoplura</taxon>
        <taxon>Polyplacidae</taxon>
        <taxon>Polyplax</taxon>
    </lineage>
</organism>
<protein>
    <submittedName>
        <fullName evidence="2">Uncharacterized protein</fullName>
    </submittedName>
</protein>
<proteinExistence type="predicted"/>
<evidence type="ECO:0000313" key="2">
    <source>
        <dbReference type="EMBL" id="KAK6624723.1"/>
    </source>
</evidence>
<dbReference type="EMBL" id="JAWJWF010000046">
    <property type="protein sequence ID" value="KAK6624723.1"/>
    <property type="molecule type" value="Genomic_DNA"/>
</dbReference>
<evidence type="ECO:0000256" key="1">
    <source>
        <dbReference type="SAM" id="MobiDB-lite"/>
    </source>
</evidence>